<dbReference type="CDD" id="cd01065">
    <property type="entry name" value="NAD_bind_Shikimate_DH"/>
    <property type="match status" value="1"/>
</dbReference>
<proteinExistence type="predicted"/>
<keyword evidence="3" id="KW-0028">Amino-acid biosynthesis</keyword>
<feature type="domain" description="Shikimate dehydrogenase substrate binding N-terminal" evidence="4">
    <location>
        <begin position="6"/>
        <end position="89"/>
    </location>
</feature>
<protein>
    <submittedName>
        <fullName evidence="5">Shikimate dehydrogenase</fullName>
        <ecNumber evidence="5">1.1.1.25</ecNumber>
    </submittedName>
</protein>
<keyword evidence="3" id="KW-0057">Aromatic amino acid biosynthesis</keyword>
<evidence type="ECO:0000313" key="6">
    <source>
        <dbReference type="Proteomes" id="UP000541352"/>
    </source>
</evidence>
<dbReference type="InterPro" id="IPR046346">
    <property type="entry name" value="Aminoacid_DH-like_N_sf"/>
</dbReference>
<evidence type="ECO:0000256" key="1">
    <source>
        <dbReference type="ARBA" id="ARBA00004871"/>
    </source>
</evidence>
<dbReference type="GO" id="GO:0009423">
    <property type="term" value="P:chorismate biosynthetic process"/>
    <property type="evidence" value="ECO:0007669"/>
    <property type="project" value="TreeGrafter"/>
</dbReference>
<dbReference type="PANTHER" id="PTHR21089">
    <property type="entry name" value="SHIKIMATE DEHYDROGENASE"/>
    <property type="match status" value="1"/>
</dbReference>
<reference evidence="5 6" key="1">
    <citation type="submission" date="2020-08" db="EMBL/GenBank/DDBJ databases">
        <title>Genomic Encyclopedia of Type Strains, Phase IV (KMG-IV): sequencing the most valuable type-strain genomes for metagenomic binning, comparative biology and taxonomic classification.</title>
        <authorList>
            <person name="Goeker M."/>
        </authorList>
    </citation>
    <scope>NUCLEOTIDE SEQUENCE [LARGE SCALE GENOMIC DNA]</scope>
    <source>
        <strain evidence="5 6">DSM 17976</strain>
    </source>
</reference>
<dbReference type="GO" id="GO:0050661">
    <property type="term" value="F:NADP binding"/>
    <property type="evidence" value="ECO:0007669"/>
    <property type="project" value="TreeGrafter"/>
</dbReference>
<dbReference type="GO" id="GO:0009073">
    <property type="term" value="P:aromatic amino acid family biosynthetic process"/>
    <property type="evidence" value="ECO:0007669"/>
    <property type="project" value="UniProtKB-KW"/>
</dbReference>
<dbReference type="EC" id="1.1.1.25" evidence="5"/>
<dbReference type="GO" id="GO:0005829">
    <property type="term" value="C:cytosol"/>
    <property type="evidence" value="ECO:0007669"/>
    <property type="project" value="TreeGrafter"/>
</dbReference>
<dbReference type="InterPro" id="IPR022893">
    <property type="entry name" value="Shikimate_DH_fam"/>
</dbReference>
<dbReference type="Pfam" id="PF08501">
    <property type="entry name" value="Shikimate_dh_N"/>
    <property type="match status" value="1"/>
</dbReference>
<keyword evidence="6" id="KW-1185">Reference proteome</keyword>
<dbReference type="EMBL" id="JACIBY010000013">
    <property type="protein sequence ID" value="MBB3840894.1"/>
    <property type="molecule type" value="Genomic_DNA"/>
</dbReference>
<dbReference type="AlphaFoldDB" id="A0A7W5ZPY1"/>
<dbReference type="Gene3D" id="3.40.50.10860">
    <property type="entry name" value="Leucine Dehydrogenase, chain A, domain 1"/>
    <property type="match status" value="1"/>
</dbReference>
<comment type="pathway">
    <text evidence="1">Metabolic intermediate biosynthesis; chorismate biosynthesis; chorismate from D-erythrose 4-phosphate and phosphoenolpyruvate: step 4/7.</text>
</comment>
<gene>
    <name evidence="5" type="ORF">FHS57_004915</name>
</gene>
<dbReference type="Proteomes" id="UP000541352">
    <property type="component" value="Unassembled WGS sequence"/>
</dbReference>
<organism evidence="5 6">
    <name type="scientific">Runella defluvii</name>
    <dbReference type="NCBI Taxonomy" id="370973"/>
    <lineage>
        <taxon>Bacteria</taxon>
        <taxon>Pseudomonadati</taxon>
        <taxon>Bacteroidota</taxon>
        <taxon>Cytophagia</taxon>
        <taxon>Cytophagales</taxon>
        <taxon>Spirosomataceae</taxon>
        <taxon>Runella</taxon>
    </lineage>
</organism>
<evidence type="ECO:0000313" key="5">
    <source>
        <dbReference type="EMBL" id="MBB3840894.1"/>
    </source>
</evidence>
<comment type="caution">
    <text evidence="5">The sequence shown here is derived from an EMBL/GenBank/DDBJ whole genome shotgun (WGS) entry which is preliminary data.</text>
</comment>
<dbReference type="InterPro" id="IPR013708">
    <property type="entry name" value="Shikimate_DH-bd_N"/>
</dbReference>
<dbReference type="SUPFAM" id="SSF51735">
    <property type="entry name" value="NAD(P)-binding Rossmann-fold domains"/>
    <property type="match status" value="1"/>
</dbReference>
<dbReference type="GO" id="GO:0004764">
    <property type="term" value="F:shikimate 3-dehydrogenase (NADP+) activity"/>
    <property type="evidence" value="ECO:0007669"/>
    <property type="project" value="UniProtKB-EC"/>
</dbReference>
<accession>A0A7W5ZPY1</accession>
<dbReference type="SUPFAM" id="SSF53223">
    <property type="entry name" value="Aminoacid dehydrogenase-like, N-terminal domain"/>
    <property type="match status" value="1"/>
</dbReference>
<evidence type="ECO:0000256" key="3">
    <source>
        <dbReference type="ARBA" id="ARBA00023141"/>
    </source>
</evidence>
<dbReference type="PANTHER" id="PTHR21089:SF1">
    <property type="entry name" value="BIFUNCTIONAL 3-DEHYDROQUINATE DEHYDRATASE_SHIKIMATE DEHYDROGENASE, CHLOROPLASTIC"/>
    <property type="match status" value="1"/>
</dbReference>
<sequence>MRLFALIGFPLTHSFSKKYFTEKFEKEGISGCRYELLELPNYQDFPQLIAAHPDLVGLNVTIPHKQNVIPFLDELDAASAARIGAVNTIKILPNGKLKGYNTDYYGFRSSLEQWLDSLQRTPVNLKALVLGNGGAARAVFAALNDLQIAYQVVSRQKTETTISYDDLTEEVIHSHSLIINTSPVGTYPKVEDCPAIPYHLLGEQHLLYDLVYNPAETLFLQKGKEQNAQTHNGLPMLHLQAEKAWEIWNAAQ</sequence>
<name>A0A7W5ZPY1_9BACT</name>
<dbReference type="GO" id="GO:0019632">
    <property type="term" value="P:shikimate metabolic process"/>
    <property type="evidence" value="ECO:0007669"/>
    <property type="project" value="TreeGrafter"/>
</dbReference>
<evidence type="ECO:0000259" key="4">
    <source>
        <dbReference type="Pfam" id="PF08501"/>
    </source>
</evidence>
<keyword evidence="2 5" id="KW-0560">Oxidoreductase</keyword>
<evidence type="ECO:0000256" key="2">
    <source>
        <dbReference type="ARBA" id="ARBA00023002"/>
    </source>
</evidence>
<dbReference type="InterPro" id="IPR036291">
    <property type="entry name" value="NAD(P)-bd_dom_sf"/>
</dbReference>
<dbReference type="Gene3D" id="3.40.50.720">
    <property type="entry name" value="NAD(P)-binding Rossmann-like Domain"/>
    <property type="match status" value="1"/>
</dbReference>
<dbReference type="RefSeq" id="WP_183978184.1">
    <property type="nucleotide sequence ID" value="NZ_JACIBY010000013.1"/>
</dbReference>